<evidence type="ECO:0000313" key="3">
    <source>
        <dbReference type="EMBL" id="MDN4613983.1"/>
    </source>
</evidence>
<keyword evidence="4" id="KW-1185">Reference proteome</keyword>
<feature type="transmembrane region" description="Helical" evidence="2">
    <location>
        <begin position="166"/>
        <end position="188"/>
    </location>
</feature>
<keyword evidence="2" id="KW-0472">Membrane</keyword>
<keyword evidence="2" id="KW-0812">Transmembrane</keyword>
<keyword evidence="2" id="KW-1133">Transmembrane helix</keyword>
<evidence type="ECO:0000256" key="2">
    <source>
        <dbReference type="SAM" id="Phobius"/>
    </source>
</evidence>
<feature type="compositionally biased region" description="Basic and acidic residues" evidence="1">
    <location>
        <begin position="30"/>
        <end position="43"/>
    </location>
</feature>
<evidence type="ECO:0000313" key="4">
    <source>
        <dbReference type="Proteomes" id="UP001174208"/>
    </source>
</evidence>
<organism evidence="3 4">
    <name type="scientific">Leifsonia williamsii</name>
    <dbReference type="NCBI Taxonomy" id="3035919"/>
    <lineage>
        <taxon>Bacteria</taxon>
        <taxon>Bacillati</taxon>
        <taxon>Actinomycetota</taxon>
        <taxon>Actinomycetes</taxon>
        <taxon>Micrococcales</taxon>
        <taxon>Microbacteriaceae</taxon>
        <taxon>Leifsonia</taxon>
    </lineage>
</organism>
<dbReference type="EMBL" id="JAROCF010000001">
    <property type="protein sequence ID" value="MDN4613983.1"/>
    <property type="molecule type" value="Genomic_DNA"/>
</dbReference>
<proteinExistence type="predicted"/>
<feature type="region of interest" description="Disordered" evidence="1">
    <location>
        <begin position="1"/>
        <end position="71"/>
    </location>
</feature>
<reference evidence="3" key="1">
    <citation type="submission" date="2023-06" db="EMBL/GenBank/DDBJ databases">
        <title>MT1 and MT2 Draft Genomes of Novel Species.</title>
        <authorList>
            <person name="Venkateswaran K."/>
        </authorList>
    </citation>
    <scope>NUCLEOTIDE SEQUENCE</scope>
    <source>
        <strain evidence="3">F6_8S_P_1B</strain>
    </source>
</reference>
<accession>A0ABT8K956</accession>
<protein>
    <submittedName>
        <fullName evidence="3">Uncharacterized protein</fullName>
    </submittedName>
</protein>
<name>A0ABT8K956_9MICO</name>
<dbReference type="Proteomes" id="UP001174208">
    <property type="component" value="Unassembled WGS sequence"/>
</dbReference>
<sequence length="193" mass="21456">MPYTASQHVKKYSPEELRARIPGWGVDSDPADRPSYPRERRGPDGQGEPAPGVHWTFPPRQEPSGNRERSVEHEMLPPVFGTAQPLHGVSGAIRRFAYDRYSEGQTAHWLLLVLGDRVDAVGSHLRSFATARPDNPVTETGILAEPGHRPISSRFGQNRADLKHTWLDPIIVVGPWVLTGVVAVRLIAKLARR</sequence>
<evidence type="ECO:0000256" key="1">
    <source>
        <dbReference type="SAM" id="MobiDB-lite"/>
    </source>
</evidence>
<dbReference type="RefSeq" id="WP_301210416.1">
    <property type="nucleotide sequence ID" value="NZ_JAROCF010000001.1"/>
</dbReference>
<comment type="caution">
    <text evidence="3">The sequence shown here is derived from an EMBL/GenBank/DDBJ whole genome shotgun (WGS) entry which is preliminary data.</text>
</comment>
<gene>
    <name evidence="3" type="ORF">P5G50_05900</name>
</gene>